<protein>
    <submittedName>
        <fullName evidence="3">Membrane protein</fullName>
    </submittedName>
</protein>
<feature type="transmembrane region" description="Helical" evidence="2">
    <location>
        <begin position="129"/>
        <end position="149"/>
    </location>
</feature>
<comment type="caution">
    <text evidence="3">The sequence shown here is derived from an EMBL/GenBank/DDBJ whole genome shotgun (WGS) entry which is preliminary data.</text>
</comment>
<dbReference type="eggNOG" id="ENOG5032DKN">
    <property type="taxonomic scope" value="Bacteria"/>
</dbReference>
<proteinExistence type="predicted"/>
<sequence length="159" mass="16259">MTDGTVGGPSDAADADAAATAPTSKYDDPRIPLLAAARSGLIALGVLTVISLLVWGGKEGMPGVWGVVLGAAIGGGFVLLTVVSVLVTARSTPTMTGAVVMFGWLAKIVVLILILLVIKDMTFYDTMAFFVTVVLALIVTLGAEVWGMSQSNLTYVTGG</sequence>
<feature type="compositionally biased region" description="Low complexity" evidence="1">
    <location>
        <begin position="9"/>
        <end position="23"/>
    </location>
</feature>
<dbReference type="Proteomes" id="UP000029548">
    <property type="component" value="Unassembled WGS sequence"/>
</dbReference>
<feature type="region of interest" description="Disordered" evidence="1">
    <location>
        <begin position="1"/>
        <end position="23"/>
    </location>
</feature>
<reference evidence="3 4" key="1">
    <citation type="submission" date="2014-07" db="EMBL/GenBank/DDBJ databases">
        <authorList>
            <person name="McCorrison J."/>
            <person name="Sanka R."/>
            <person name="Torralba M."/>
            <person name="Gillis M."/>
            <person name="Haft D.H."/>
            <person name="Methe B."/>
            <person name="Sutton G."/>
            <person name="Nelson K.E."/>
        </authorList>
    </citation>
    <scope>NUCLEOTIDE SEQUENCE [LARGE SCALE GENOMIC DNA]</scope>
    <source>
        <strain evidence="3 4">DNF00450</strain>
    </source>
</reference>
<dbReference type="EMBL" id="JRNE01000079">
    <property type="protein sequence ID" value="KGF15300.1"/>
    <property type="molecule type" value="Genomic_DNA"/>
</dbReference>
<keyword evidence="2" id="KW-1133">Transmembrane helix</keyword>
<accession>A0A095XYR9</accession>
<evidence type="ECO:0000256" key="1">
    <source>
        <dbReference type="SAM" id="MobiDB-lite"/>
    </source>
</evidence>
<evidence type="ECO:0000313" key="4">
    <source>
        <dbReference type="Proteomes" id="UP000029548"/>
    </source>
</evidence>
<feature type="transmembrane region" description="Helical" evidence="2">
    <location>
        <begin position="95"/>
        <end position="117"/>
    </location>
</feature>
<feature type="transmembrane region" description="Helical" evidence="2">
    <location>
        <begin position="31"/>
        <end position="55"/>
    </location>
</feature>
<evidence type="ECO:0000256" key="2">
    <source>
        <dbReference type="SAM" id="Phobius"/>
    </source>
</evidence>
<evidence type="ECO:0000313" key="3">
    <source>
        <dbReference type="EMBL" id="KGF15300.1"/>
    </source>
</evidence>
<gene>
    <name evidence="3" type="ORF">HMPREF1650_11405</name>
</gene>
<keyword evidence="2" id="KW-0472">Membrane</keyword>
<name>A0A095XYR9_9CORY</name>
<keyword evidence="2" id="KW-0812">Transmembrane</keyword>
<dbReference type="AlphaFoldDB" id="A0A095XYR9"/>
<organism evidence="3 4">
    <name type="scientific">Corynebacterium freneyi DNF00450</name>
    <dbReference type="NCBI Taxonomy" id="1287475"/>
    <lineage>
        <taxon>Bacteria</taxon>
        <taxon>Bacillati</taxon>
        <taxon>Actinomycetota</taxon>
        <taxon>Actinomycetes</taxon>
        <taxon>Mycobacteriales</taxon>
        <taxon>Corynebacteriaceae</taxon>
        <taxon>Corynebacterium</taxon>
    </lineage>
</organism>
<feature type="transmembrane region" description="Helical" evidence="2">
    <location>
        <begin position="67"/>
        <end position="89"/>
    </location>
</feature>